<accession>A0ACD3ATE7</accession>
<keyword evidence="2" id="KW-1185">Reference proteome</keyword>
<protein>
    <submittedName>
        <fullName evidence="1">Uncharacterized protein</fullName>
    </submittedName>
</protein>
<dbReference type="Proteomes" id="UP000308600">
    <property type="component" value="Unassembled WGS sequence"/>
</dbReference>
<sequence>MAMEPPRTNAISTPASTTTTLVAGNATTSFEPLDPTSCSSCTDTNLCPTCHSKNTNHWSTFLSPPKLPLPSTQTRVQLRSILGFALATSELPLPPCGGYPSISIISEILGISAETINALLGLSGLTPWPVKFSETSTLEPPYISPSLRMFLTEGPASTDPDALFPIDLDKTHRMISFMCWARFHGYGFDSQGRPHRLPISPATKLYSAFAWAQHYLKSKQRMGPKPIGQFPLYKWFEWICEMSHLIGSGRSNPDMATSMMLSSDAMEPINLLSQVIRTFVGPTSSPFYKHPRHSRRYHFHAPNLHLLVHELSLRTWGWIQPTTRSNQSKGTTLPSRNPRTPLLRPLRTQPLDTGLQLSRFRT</sequence>
<proteinExistence type="predicted"/>
<name>A0ACD3ATE7_9AGAR</name>
<evidence type="ECO:0000313" key="1">
    <source>
        <dbReference type="EMBL" id="TFK69040.1"/>
    </source>
</evidence>
<evidence type="ECO:0000313" key="2">
    <source>
        <dbReference type="Proteomes" id="UP000308600"/>
    </source>
</evidence>
<reference evidence="1 2" key="1">
    <citation type="journal article" date="2019" name="Nat. Ecol. Evol.">
        <title>Megaphylogeny resolves global patterns of mushroom evolution.</title>
        <authorList>
            <person name="Varga T."/>
            <person name="Krizsan K."/>
            <person name="Foldi C."/>
            <person name="Dima B."/>
            <person name="Sanchez-Garcia M."/>
            <person name="Sanchez-Ramirez S."/>
            <person name="Szollosi G.J."/>
            <person name="Szarkandi J.G."/>
            <person name="Papp V."/>
            <person name="Albert L."/>
            <person name="Andreopoulos W."/>
            <person name="Angelini C."/>
            <person name="Antonin V."/>
            <person name="Barry K.W."/>
            <person name="Bougher N.L."/>
            <person name="Buchanan P."/>
            <person name="Buyck B."/>
            <person name="Bense V."/>
            <person name="Catcheside P."/>
            <person name="Chovatia M."/>
            <person name="Cooper J."/>
            <person name="Damon W."/>
            <person name="Desjardin D."/>
            <person name="Finy P."/>
            <person name="Geml J."/>
            <person name="Haridas S."/>
            <person name="Hughes K."/>
            <person name="Justo A."/>
            <person name="Karasinski D."/>
            <person name="Kautmanova I."/>
            <person name="Kiss B."/>
            <person name="Kocsube S."/>
            <person name="Kotiranta H."/>
            <person name="LaButti K.M."/>
            <person name="Lechner B.E."/>
            <person name="Liimatainen K."/>
            <person name="Lipzen A."/>
            <person name="Lukacs Z."/>
            <person name="Mihaltcheva S."/>
            <person name="Morgado L.N."/>
            <person name="Niskanen T."/>
            <person name="Noordeloos M.E."/>
            <person name="Ohm R.A."/>
            <person name="Ortiz-Santana B."/>
            <person name="Ovrebo C."/>
            <person name="Racz N."/>
            <person name="Riley R."/>
            <person name="Savchenko A."/>
            <person name="Shiryaev A."/>
            <person name="Soop K."/>
            <person name="Spirin V."/>
            <person name="Szebenyi C."/>
            <person name="Tomsovsky M."/>
            <person name="Tulloss R.E."/>
            <person name="Uehling J."/>
            <person name="Grigoriev I.V."/>
            <person name="Vagvolgyi C."/>
            <person name="Papp T."/>
            <person name="Martin F.M."/>
            <person name="Miettinen O."/>
            <person name="Hibbett D.S."/>
            <person name="Nagy L.G."/>
        </authorList>
    </citation>
    <scope>NUCLEOTIDE SEQUENCE [LARGE SCALE GENOMIC DNA]</scope>
    <source>
        <strain evidence="1 2">NL-1719</strain>
    </source>
</reference>
<gene>
    <name evidence="1" type="ORF">BDN72DRAFT_878721</name>
</gene>
<dbReference type="EMBL" id="ML208339">
    <property type="protein sequence ID" value="TFK69040.1"/>
    <property type="molecule type" value="Genomic_DNA"/>
</dbReference>
<organism evidence="1 2">
    <name type="scientific">Pluteus cervinus</name>
    <dbReference type="NCBI Taxonomy" id="181527"/>
    <lineage>
        <taxon>Eukaryota</taxon>
        <taxon>Fungi</taxon>
        <taxon>Dikarya</taxon>
        <taxon>Basidiomycota</taxon>
        <taxon>Agaricomycotina</taxon>
        <taxon>Agaricomycetes</taxon>
        <taxon>Agaricomycetidae</taxon>
        <taxon>Agaricales</taxon>
        <taxon>Pluteineae</taxon>
        <taxon>Pluteaceae</taxon>
        <taxon>Pluteus</taxon>
    </lineage>
</organism>